<dbReference type="EC" id="1.11.1.7" evidence="2 13"/>
<keyword evidence="13" id="KW-0376">Hydrogen peroxide</keyword>
<name>A0ABD3IDE8_9MARC</name>
<dbReference type="InterPro" id="IPR033905">
    <property type="entry name" value="Secretory_peroxidase"/>
</dbReference>
<evidence type="ECO:0000256" key="2">
    <source>
        <dbReference type="ARBA" id="ARBA00012313"/>
    </source>
</evidence>
<sequence>MARAQLVPLLLAIVSFHKLAAAELSYDFYKDSCPQLEEIVKKKSYELYDLHGNFATSSIRNLFHDCGCSGCDASVLLDSLPGMISEKKSDNNFGQRNYKYFDVVKGDVEAACPDTVSCADVLMLAGREGVINLGGPYIPIKLGRRDALFSRKEDADMELVKKDADMSTVLDTFSRLGIDTEHGVALLGAHTIGRTHCRNLVQRLYPIVDPAINLEYANYLKLRCPSAVTNDTSVQYSRNDRDTPMGFDNNYYNLLLQGKGHLKVDSDLSLDPRTKDYVAKFAQDNGYFYTKFAEAVKILTEYKVLTGTEGEIRKVCRVANPK</sequence>
<feature type="disulfide bond" evidence="12">
    <location>
        <begin position="33"/>
        <end position="112"/>
    </location>
</feature>
<keyword evidence="4 13" id="KW-0349">Heme</keyword>
<feature type="site" description="Transition state stabilizer" evidence="11">
    <location>
        <position position="60"/>
    </location>
</feature>
<keyword evidence="8 12" id="KW-1015">Disulfide bond</keyword>
<evidence type="ECO:0000256" key="12">
    <source>
        <dbReference type="PIRSR" id="PIRSR600823-5"/>
    </source>
</evidence>
<dbReference type="PANTHER" id="PTHR31517">
    <property type="match status" value="1"/>
</dbReference>
<evidence type="ECO:0000313" key="15">
    <source>
        <dbReference type="EMBL" id="KAL3701511.1"/>
    </source>
</evidence>
<feature type="binding site" evidence="10">
    <location>
        <position position="70"/>
    </location>
    <ligand>
        <name>Ca(2+)</name>
        <dbReference type="ChEBI" id="CHEBI:29108"/>
        <label>1</label>
    </ligand>
</feature>
<gene>
    <name evidence="15" type="ORF">R1sor_019533</name>
</gene>
<feature type="binding site" evidence="10">
    <location>
        <position position="72"/>
    </location>
    <ligand>
        <name>Ca(2+)</name>
        <dbReference type="ChEBI" id="CHEBI:29108"/>
        <label>1</label>
    </ligand>
</feature>
<evidence type="ECO:0000256" key="9">
    <source>
        <dbReference type="PIRSR" id="PIRSR600823-1"/>
    </source>
</evidence>
<dbReference type="Gene3D" id="1.10.420.10">
    <property type="entry name" value="Peroxidase, domain 2"/>
    <property type="match status" value="1"/>
</dbReference>
<feature type="binding site" evidence="10">
    <location>
        <position position="243"/>
    </location>
    <ligand>
        <name>Ca(2+)</name>
        <dbReference type="ChEBI" id="CHEBI:29108"/>
        <label>2</label>
    </ligand>
</feature>
<feature type="binding site" evidence="10">
    <location>
        <position position="191"/>
    </location>
    <ligand>
        <name>Ca(2+)</name>
        <dbReference type="ChEBI" id="CHEBI:29108"/>
        <label>2</label>
    </ligand>
</feature>
<feature type="binding site" evidence="10">
    <location>
        <position position="74"/>
    </location>
    <ligand>
        <name>Ca(2+)</name>
        <dbReference type="ChEBI" id="CHEBI:29108"/>
        <label>1</label>
    </ligand>
</feature>
<feature type="domain" description="Plant heme peroxidase family profile" evidence="14">
    <location>
        <begin position="23"/>
        <end position="320"/>
    </location>
</feature>
<feature type="signal peptide" evidence="13">
    <location>
        <begin position="1"/>
        <end position="22"/>
    </location>
</feature>
<dbReference type="GO" id="GO:0042744">
    <property type="term" value="P:hydrogen peroxide catabolic process"/>
    <property type="evidence" value="ECO:0007669"/>
    <property type="project" value="UniProtKB-KW"/>
</dbReference>
<keyword evidence="10 13" id="KW-0106">Calcium</keyword>
<comment type="catalytic activity">
    <reaction evidence="1 13">
        <text>2 a phenolic donor + H2O2 = 2 a phenolic radical donor + 2 H2O</text>
        <dbReference type="Rhea" id="RHEA:56136"/>
        <dbReference type="ChEBI" id="CHEBI:15377"/>
        <dbReference type="ChEBI" id="CHEBI:16240"/>
        <dbReference type="ChEBI" id="CHEBI:139520"/>
        <dbReference type="ChEBI" id="CHEBI:139521"/>
        <dbReference type="EC" id="1.11.1.7"/>
    </reaction>
</comment>
<evidence type="ECO:0000256" key="8">
    <source>
        <dbReference type="ARBA" id="ARBA00023157"/>
    </source>
</evidence>
<evidence type="ECO:0000256" key="5">
    <source>
        <dbReference type="ARBA" id="ARBA00022723"/>
    </source>
</evidence>
<dbReference type="AlphaFoldDB" id="A0ABD3IDE8"/>
<comment type="similarity">
    <text evidence="13">Belongs to the peroxidase family. Classical plant (class III) peroxidase subfamily.</text>
</comment>
<feature type="binding site" evidence="10">
    <location>
        <position position="86"/>
    </location>
    <ligand>
        <name>Ca(2+)</name>
        <dbReference type="ChEBI" id="CHEBI:29108"/>
        <label>1</label>
    </ligand>
</feature>
<evidence type="ECO:0000256" key="7">
    <source>
        <dbReference type="ARBA" id="ARBA00023004"/>
    </source>
</evidence>
<proteinExistence type="inferred from homology"/>
<dbReference type="PRINTS" id="PR00458">
    <property type="entry name" value="PEROXIDASE"/>
</dbReference>
<evidence type="ECO:0000256" key="10">
    <source>
        <dbReference type="PIRSR" id="PIRSR600823-3"/>
    </source>
</evidence>
<feature type="binding site" evidence="10">
    <location>
        <position position="65"/>
    </location>
    <ligand>
        <name>Ca(2+)</name>
        <dbReference type="ChEBI" id="CHEBI:29108"/>
        <label>1</label>
    </ligand>
</feature>
<keyword evidence="16" id="KW-1185">Reference proteome</keyword>
<reference evidence="15 16" key="1">
    <citation type="submission" date="2024-09" db="EMBL/GenBank/DDBJ databases">
        <title>Chromosome-scale assembly of Riccia sorocarpa.</title>
        <authorList>
            <person name="Paukszto L."/>
        </authorList>
    </citation>
    <scope>NUCLEOTIDE SEQUENCE [LARGE SCALE GENOMIC DNA]</scope>
    <source>
        <strain evidence="15">LP-2024</strain>
        <tissue evidence="15">Aerial parts of the thallus</tissue>
    </source>
</reference>
<keyword evidence="3 13" id="KW-0575">Peroxidase</keyword>
<feature type="active site" description="Proton acceptor" evidence="9">
    <location>
        <position position="64"/>
    </location>
</feature>
<evidence type="ECO:0000256" key="6">
    <source>
        <dbReference type="ARBA" id="ARBA00022729"/>
    </source>
</evidence>
<feature type="binding site" evidence="10">
    <location>
        <position position="248"/>
    </location>
    <ligand>
        <name>Ca(2+)</name>
        <dbReference type="ChEBI" id="CHEBI:29108"/>
        <label>2</label>
    </ligand>
</feature>
<dbReference type="GO" id="GO:0046872">
    <property type="term" value="F:metal ion binding"/>
    <property type="evidence" value="ECO:0007669"/>
    <property type="project" value="UniProtKB-UniRule"/>
</dbReference>
<dbReference type="SUPFAM" id="SSF48113">
    <property type="entry name" value="Heme-dependent peroxidases"/>
    <property type="match status" value="1"/>
</dbReference>
<dbReference type="PROSITE" id="PS50873">
    <property type="entry name" value="PEROXIDASE_4"/>
    <property type="match status" value="1"/>
</dbReference>
<dbReference type="PANTHER" id="PTHR31517:SF80">
    <property type="entry name" value="PEROXIDASE"/>
    <property type="match status" value="1"/>
</dbReference>
<dbReference type="PRINTS" id="PR00461">
    <property type="entry name" value="PLPEROXIDASE"/>
</dbReference>
<dbReference type="Pfam" id="PF00141">
    <property type="entry name" value="peroxidase"/>
    <property type="match status" value="1"/>
</dbReference>
<comment type="cofactor">
    <cofactor evidence="10 13">
        <name>heme b</name>
        <dbReference type="ChEBI" id="CHEBI:60344"/>
    </cofactor>
    <text evidence="10 13">Binds 1 heme b (iron(II)-protoporphyrin IX) group per subunit.</text>
</comment>
<evidence type="ECO:0000259" key="14">
    <source>
        <dbReference type="PROSITE" id="PS50873"/>
    </source>
</evidence>
<comment type="subcellular location">
    <subcellularLocation>
        <location evidence="13">Secreted</location>
    </subcellularLocation>
</comment>
<dbReference type="CDD" id="cd00693">
    <property type="entry name" value="secretory_peroxidase"/>
    <property type="match status" value="1"/>
</dbReference>
<feature type="disulfide bond" evidence="12">
    <location>
        <begin position="197"/>
        <end position="224"/>
    </location>
</feature>
<evidence type="ECO:0000256" key="3">
    <source>
        <dbReference type="ARBA" id="ARBA00022559"/>
    </source>
</evidence>
<keyword evidence="6 13" id="KW-0732">Signal</keyword>
<evidence type="ECO:0000256" key="13">
    <source>
        <dbReference type="RuleBase" id="RU362060"/>
    </source>
</evidence>
<dbReference type="Gene3D" id="1.10.520.10">
    <property type="match status" value="1"/>
</dbReference>
<accession>A0ABD3IDE8</accession>
<dbReference type="GO" id="GO:0020037">
    <property type="term" value="F:heme binding"/>
    <property type="evidence" value="ECO:0007669"/>
    <property type="project" value="UniProtKB-UniRule"/>
</dbReference>
<organism evidence="15 16">
    <name type="scientific">Riccia sorocarpa</name>
    <dbReference type="NCBI Taxonomy" id="122646"/>
    <lineage>
        <taxon>Eukaryota</taxon>
        <taxon>Viridiplantae</taxon>
        <taxon>Streptophyta</taxon>
        <taxon>Embryophyta</taxon>
        <taxon>Marchantiophyta</taxon>
        <taxon>Marchantiopsida</taxon>
        <taxon>Marchantiidae</taxon>
        <taxon>Marchantiales</taxon>
        <taxon>Ricciaceae</taxon>
        <taxon>Riccia</taxon>
    </lineage>
</organism>
<dbReference type="InterPro" id="IPR010255">
    <property type="entry name" value="Haem_peroxidase_sf"/>
</dbReference>
<comment type="function">
    <text evidence="13">Removal of H(2)O(2), oxidation of toxic reductants, biosynthesis and degradation of lignin, suberization, auxin catabolism, response to environmental stresses such as wounding, pathogen attack and oxidative stress.</text>
</comment>
<dbReference type="Proteomes" id="UP001633002">
    <property type="component" value="Unassembled WGS sequence"/>
</dbReference>
<evidence type="ECO:0000313" key="16">
    <source>
        <dbReference type="Proteomes" id="UP001633002"/>
    </source>
</evidence>
<evidence type="ECO:0000256" key="1">
    <source>
        <dbReference type="ARBA" id="ARBA00000189"/>
    </source>
</evidence>
<dbReference type="GO" id="GO:0140825">
    <property type="term" value="F:lactoperoxidase activity"/>
    <property type="evidence" value="ECO:0007669"/>
    <property type="project" value="UniProtKB-EC"/>
</dbReference>
<feature type="disulfide bond" evidence="12">
    <location>
        <begin position="66"/>
        <end position="71"/>
    </location>
</feature>
<dbReference type="GO" id="GO:0005576">
    <property type="term" value="C:extracellular region"/>
    <property type="evidence" value="ECO:0007669"/>
    <property type="project" value="UniProtKB-SubCell"/>
</dbReference>
<evidence type="ECO:0000256" key="4">
    <source>
        <dbReference type="ARBA" id="ARBA00022617"/>
    </source>
</evidence>
<keyword evidence="13" id="KW-0964">Secreted</keyword>
<dbReference type="InterPro" id="IPR002016">
    <property type="entry name" value="Haem_peroxidase"/>
</dbReference>
<evidence type="ECO:0000256" key="11">
    <source>
        <dbReference type="PIRSR" id="PIRSR600823-4"/>
    </source>
</evidence>
<keyword evidence="5 10" id="KW-0479">Metal-binding</keyword>
<protein>
    <recommendedName>
        <fullName evidence="2 13">Peroxidase</fullName>
        <ecNumber evidence="2 13">1.11.1.7</ecNumber>
    </recommendedName>
</protein>
<dbReference type="InterPro" id="IPR000823">
    <property type="entry name" value="Peroxidase_pln"/>
</dbReference>
<dbReference type="EMBL" id="JBJQOH010000001">
    <property type="protein sequence ID" value="KAL3701511.1"/>
    <property type="molecule type" value="Genomic_DNA"/>
</dbReference>
<dbReference type="GO" id="GO:0006979">
    <property type="term" value="P:response to oxidative stress"/>
    <property type="evidence" value="ECO:0007669"/>
    <property type="project" value="UniProtKB-UniRule"/>
</dbReference>
<comment type="caution">
    <text evidence="15">The sequence shown here is derived from an EMBL/GenBank/DDBJ whole genome shotgun (WGS) entry which is preliminary data.</text>
</comment>
<comment type="cofactor">
    <cofactor evidence="10 13">
        <name>Ca(2+)</name>
        <dbReference type="ChEBI" id="CHEBI:29108"/>
    </cofactor>
    <text evidence="10 13">Binds 2 calcium ions per subunit.</text>
</comment>
<keyword evidence="13" id="KW-0560">Oxidoreductase</keyword>
<feature type="binding site" description="axial binding residue" evidence="10">
    <location>
        <position position="190"/>
    </location>
    <ligand>
        <name>heme b</name>
        <dbReference type="ChEBI" id="CHEBI:60344"/>
    </ligand>
    <ligandPart>
        <name>Fe</name>
        <dbReference type="ChEBI" id="CHEBI:18248"/>
    </ligandPart>
</feature>
<dbReference type="FunFam" id="1.10.420.10:FF:000007">
    <property type="entry name" value="Peroxidase"/>
    <property type="match status" value="1"/>
</dbReference>
<feature type="disulfide bond" evidence="12">
    <location>
        <begin position="118"/>
        <end position="316"/>
    </location>
</feature>
<feature type="binding site" evidence="10">
    <location>
        <position position="240"/>
    </location>
    <ligand>
        <name>Ca(2+)</name>
        <dbReference type="ChEBI" id="CHEBI:29108"/>
        <label>2</label>
    </ligand>
</feature>
<feature type="chain" id="PRO_5044530830" description="Peroxidase" evidence="13">
    <location>
        <begin position="23"/>
        <end position="322"/>
    </location>
</feature>
<keyword evidence="7 10" id="KW-0408">Iron</keyword>